<organism evidence="2 3">
    <name type="scientific">Tribonema minus</name>
    <dbReference type="NCBI Taxonomy" id="303371"/>
    <lineage>
        <taxon>Eukaryota</taxon>
        <taxon>Sar</taxon>
        <taxon>Stramenopiles</taxon>
        <taxon>Ochrophyta</taxon>
        <taxon>PX clade</taxon>
        <taxon>Xanthophyceae</taxon>
        <taxon>Tribonematales</taxon>
        <taxon>Tribonemataceae</taxon>
        <taxon>Tribonema</taxon>
    </lineage>
</organism>
<feature type="compositionally biased region" description="Low complexity" evidence="1">
    <location>
        <begin position="23"/>
        <end position="41"/>
    </location>
</feature>
<comment type="caution">
    <text evidence="2">The sequence shown here is derived from an EMBL/GenBank/DDBJ whole genome shotgun (WGS) entry which is preliminary data.</text>
</comment>
<dbReference type="Proteomes" id="UP000664859">
    <property type="component" value="Unassembled WGS sequence"/>
</dbReference>
<accession>A0A836C959</accession>
<keyword evidence="3" id="KW-1185">Reference proteome</keyword>
<proteinExistence type="predicted"/>
<feature type="compositionally biased region" description="Low complexity" evidence="1">
    <location>
        <begin position="49"/>
        <end position="59"/>
    </location>
</feature>
<name>A0A836C959_9STRA</name>
<evidence type="ECO:0000313" key="2">
    <source>
        <dbReference type="EMBL" id="KAG5176787.1"/>
    </source>
</evidence>
<sequence length="170" mass="18646">MPTTPARRARATRPSTTRRRAPRSPSARTTRSRSSSAARACCSRRRSPTRAPARTARTGSSTSCAARSCRASRTASTASTPTRTCPRCTSRGSPLALYAIWATKSTWRRPSRSRPCTARAACGAGLRLPRWGACAARSRWWSAECPRVAPCQLVCTRERCRGSHVVRRQL</sequence>
<dbReference type="AlphaFoldDB" id="A0A836C959"/>
<evidence type="ECO:0000256" key="1">
    <source>
        <dbReference type="SAM" id="MobiDB-lite"/>
    </source>
</evidence>
<feature type="region of interest" description="Disordered" evidence="1">
    <location>
        <begin position="1"/>
        <end position="59"/>
    </location>
</feature>
<feature type="compositionally biased region" description="Basic residues" evidence="1">
    <location>
        <begin position="7"/>
        <end position="22"/>
    </location>
</feature>
<gene>
    <name evidence="2" type="ORF">JKP88DRAFT_227440</name>
</gene>
<protein>
    <submittedName>
        <fullName evidence="2">Uncharacterized protein</fullName>
    </submittedName>
</protein>
<reference evidence="2" key="1">
    <citation type="submission" date="2021-02" db="EMBL/GenBank/DDBJ databases">
        <title>First Annotated Genome of the Yellow-green Alga Tribonema minus.</title>
        <authorList>
            <person name="Mahan K.M."/>
        </authorList>
    </citation>
    <scope>NUCLEOTIDE SEQUENCE</scope>
    <source>
        <strain evidence="2">UTEX B ZZ1240</strain>
    </source>
</reference>
<dbReference type="EMBL" id="JAFCMP010000533">
    <property type="protein sequence ID" value="KAG5176787.1"/>
    <property type="molecule type" value="Genomic_DNA"/>
</dbReference>
<evidence type="ECO:0000313" key="3">
    <source>
        <dbReference type="Proteomes" id="UP000664859"/>
    </source>
</evidence>